<dbReference type="EMBL" id="JACWZZ010000003">
    <property type="protein sequence ID" value="MBD2716392.1"/>
    <property type="molecule type" value="Genomic_DNA"/>
</dbReference>
<dbReference type="GO" id="GO:0004519">
    <property type="term" value="F:endonuclease activity"/>
    <property type="evidence" value="ECO:0007669"/>
    <property type="project" value="UniProtKB-KW"/>
</dbReference>
<gene>
    <name evidence="2" type="ORF">IC231_15215</name>
</gene>
<comment type="caution">
    <text evidence="2">The sequence shown here is derived from an EMBL/GenBank/DDBJ whole genome shotgun (WGS) entry which is preliminary data.</text>
</comment>
<dbReference type="Proteomes" id="UP000642468">
    <property type="component" value="Unassembled WGS sequence"/>
</dbReference>
<dbReference type="InterPro" id="IPR011335">
    <property type="entry name" value="Restrct_endonuc-II-like"/>
</dbReference>
<dbReference type="CDD" id="cd01038">
    <property type="entry name" value="Endonuclease_DUF559"/>
    <property type="match status" value="1"/>
</dbReference>
<dbReference type="RefSeq" id="WP_190785350.1">
    <property type="nucleotide sequence ID" value="NZ_JACWZZ010000003.1"/>
</dbReference>
<evidence type="ECO:0000259" key="1">
    <source>
        <dbReference type="Pfam" id="PF04480"/>
    </source>
</evidence>
<organism evidence="2 3">
    <name type="scientific">Hymenobacter duratus</name>
    <dbReference type="NCBI Taxonomy" id="2771356"/>
    <lineage>
        <taxon>Bacteria</taxon>
        <taxon>Pseudomonadati</taxon>
        <taxon>Bacteroidota</taxon>
        <taxon>Cytophagia</taxon>
        <taxon>Cytophagales</taxon>
        <taxon>Hymenobacteraceae</taxon>
        <taxon>Hymenobacter</taxon>
    </lineage>
</organism>
<protein>
    <submittedName>
        <fullName evidence="2">Endonuclease domain-containing protein</fullName>
    </submittedName>
</protein>
<dbReference type="PANTHER" id="PTHR38590:SF1">
    <property type="entry name" value="BLL0828 PROTEIN"/>
    <property type="match status" value="1"/>
</dbReference>
<evidence type="ECO:0000313" key="2">
    <source>
        <dbReference type="EMBL" id="MBD2716392.1"/>
    </source>
</evidence>
<dbReference type="InterPro" id="IPR007569">
    <property type="entry name" value="DUF559"/>
</dbReference>
<keyword evidence="2" id="KW-0378">Hydrolase</keyword>
<keyword evidence="2" id="KW-0255">Endonuclease</keyword>
<keyword evidence="2" id="KW-0540">Nuclease</keyword>
<feature type="domain" description="DUF559" evidence="1">
    <location>
        <begin position="12"/>
        <end position="117"/>
    </location>
</feature>
<keyword evidence="3" id="KW-1185">Reference proteome</keyword>
<accession>A0ABR8JHR4</accession>
<dbReference type="Pfam" id="PF04480">
    <property type="entry name" value="DUF559"/>
    <property type="match status" value="1"/>
</dbReference>
<reference evidence="2 3" key="1">
    <citation type="submission" date="2020-09" db="EMBL/GenBank/DDBJ databases">
        <authorList>
            <person name="Kim M.K."/>
        </authorList>
    </citation>
    <scope>NUCLEOTIDE SEQUENCE [LARGE SCALE GENOMIC DNA]</scope>
    <source>
        <strain evidence="2 3">BT646</strain>
    </source>
</reference>
<dbReference type="Gene3D" id="3.40.960.10">
    <property type="entry name" value="VSR Endonuclease"/>
    <property type="match status" value="1"/>
</dbReference>
<dbReference type="InterPro" id="IPR047216">
    <property type="entry name" value="Endonuclease_DUF559_bact"/>
</dbReference>
<evidence type="ECO:0000313" key="3">
    <source>
        <dbReference type="Proteomes" id="UP000642468"/>
    </source>
</evidence>
<name>A0ABR8JHR4_9BACT</name>
<dbReference type="PANTHER" id="PTHR38590">
    <property type="entry name" value="BLL0828 PROTEIN"/>
    <property type="match status" value="1"/>
</dbReference>
<dbReference type="SUPFAM" id="SSF52980">
    <property type="entry name" value="Restriction endonuclease-like"/>
    <property type="match status" value="1"/>
</dbReference>
<proteinExistence type="predicted"/>
<sequence>MKTTCHNRAELKLTRKALRDNLTPAEATLWRALQNSQLYGRKFRRQHSVGRYVLDFYCPSERLAVELDGQGHSTVTGEAADVARTAFLENLSIQVVRFENKMVFEQLEFVLEGIRQAFRSPDATTPNPSLKKEGS</sequence>